<name>N1V1E5_9MICC</name>
<proteinExistence type="predicted"/>
<dbReference type="GO" id="GO:0016787">
    <property type="term" value="F:hydrolase activity"/>
    <property type="evidence" value="ECO:0007669"/>
    <property type="project" value="UniProtKB-KW"/>
</dbReference>
<keyword evidence="5" id="KW-1185">Reference proteome</keyword>
<gene>
    <name evidence="4" type="ORF">D477_012440</name>
</gene>
<dbReference type="AlphaFoldDB" id="N1V1E5"/>
<sequence>MDRTRRWLTDLAANLDQSAELVDRGREAFDADPAVRLAFEALGNRVGDLCNRLIAADPSRFSDPIWRQAARNRDFLVHHYDRVDEQALWVTVSVSFPELRERLETYR</sequence>
<dbReference type="RefSeq" id="WP_005269472.1">
    <property type="nucleotide sequence ID" value="NZ_ANPE02000145.1"/>
</dbReference>
<organism evidence="4 5">
    <name type="scientific">Arthrobacter crystallopoietes BAB-32</name>
    <dbReference type="NCBI Taxonomy" id="1246476"/>
    <lineage>
        <taxon>Bacteria</taxon>
        <taxon>Bacillati</taxon>
        <taxon>Actinomycetota</taxon>
        <taxon>Actinomycetes</taxon>
        <taxon>Micrococcales</taxon>
        <taxon>Micrococcaceae</taxon>
        <taxon>Crystallibacter</taxon>
    </lineage>
</organism>
<dbReference type="OrthoDB" id="159782at2"/>
<evidence type="ECO:0000256" key="2">
    <source>
        <dbReference type="ARBA" id="ARBA00022722"/>
    </source>
</evidence>
<evidence type="ECO:0000256" key="1">
    <source>
        <dbReference type="ARBA" id="ARBA00022649"/>
    </source>
</evidence>
<evidence type="ECO:0000313" key="4">
    <source>
        <dbReference type="EMBL" id="EMY33887.1"/>
    </source>
</evidence>
<reference evidence="4 5" key="1">
    <citation type="journal article" date="2013" name="Genome Announc.">
        <title>Draft Genome Sequence of Arthrobacter crystallopoietes Strain BAB-32, Revealing Genes for Bioremediation.</title>
        <authorList>
            <person name="Joshi M.N."/>
            <person name="Pandit A.S."/>
            <person name="Sharma A."/>
            <person name="Pandya R.V."/>
            <person name="Desai S.M."/>
            <person name="Saxena A.K."/>
            <person name="Bagatharia S.B."/>
        </authorList>
    </citation>
    <scope>NUCLEOTIDE SEQUENCE [LARGE SCALE GENOMIC DNA]</scope>
    <source>
        <strain evidence="4 5">BAB-32</strain>
    </source>
</reference>
<keyword evidence="3" id="KW-0378">Hydrolase</keyword>
<dbReference type="GO" id="GO:0110001">
    <property type="term" value="C:toxin-antitoxin complex"/>
    <property type="evidence" value="ECO:0007669"/>
    <property type="project" value="InterPro"/>
</dbReference>
<evidence type="ECO:0000313" key="5">
    <source>
        <dbReference type="Proteomes" id="UP000010729"/>
    </source>
</evidence>
<dbReference type="Pfam" id="PF01934">
    <property type="entry name" value="HepT-like"/>
    <property type="match status" value="1"/>
</dbReference>
<dbReference type="Proteomes" id="UP000010729">
    <property type="component" value="Unassembled WGS sequence"/>
</dbReference>
<evidence type="ECO:0000256" key="3">
    <source>
        <dbReference type="ARBA" id="ARBA00022801"/>
    </source>
</evidence>
<dbReference type="EMBL" id="ANPE02000145">
    <property type="protein sequence ID" value="EMY33887.1"/>
    <property type="molecule type" value="Genomic_DNA"/>
</dbReference>
<protein>
    <recommendedName>
        <fullName evidence="6">DUF86 domain-containing protein</fullName>
    </recommendedName>
</protein>
<accession>N1V1E5</accession>
<evidence type="ECO:0008006" key="6">
    <source>
        <dbReference type="Google" id="ProtNLM"/>
    </source>
</evidence>
<dbReference type="InterPro" id="IPR008201">
    <property type="entry name" value="HepT-like"/>
</dbReference>
<comment type="caution">
    <text evidence="4">The sequence shown here is derived from an EMBL/GenBank/DDBJ whole genome shotgun (WGS) entry which is preliminary data.</text>
</comment>
<keyword evidence="2" id="KW-0540">Nuclease</keyword>
<dbReference type="GO" id="GO:0004540">
    <property type="term" value="F:RNA nuclease activity"/>
    <property type="evidence" value="ECO:0007669"/>
    <property type="project" value="InterPro"/>
</dbReference>
<keyword evidence="1" id="KW-1277">Toxin-antitoxin system</keyword>